<evidence type="ECO:0000256" key="11">
    <source>
        <dbReference type="ARBA" id="ARBA00023180"/>
    </source>
</evidence>
<protein>
    <recommendedName>
        <fullName evidence="12">Fucosyltransferase</fullName>
        <ecNumber evidence="12">2.4.1.-</ecNumber>
    </recommendedName>
</protein>
<accession>A0A8S3ZXK6</accession>
<dbReference type="FunFam" id="3.40.50.11660:FF:000002">
    <property type="entry name" value="Alpha-(1,3)-fucosyltransferase"/>
    <property type="match status" value="1"/>
</dbReference>
<dbReference type="EMBL" id="CAJHNH020006902">
    <property type="protein sequence ID" value="CAG5134209.1"/>
    <property type="molecule type" value="Genomic_DNA"/>
</dbReference>
<dbReference type="OrthoDB" id="8057859at2759"/>
<proteinExistence type="inferred from homology"/>
<dbReference type="AlphaFoldDB" id="A0A8S3ZXK6"/>
<dbReference type="GO" id="GO:0000139">
    <property type="term" value="C:Golgi membrane"/>
    <property type="evidence" value="ECO:0007669"/>
    <property type="project" value="UniProtKB-SubCell"/>
</dbReference>
<dbReference type="EC" id="2.4.1.-" evidence="12"/>
<comment type="similarity">
    <text evidence="3 12">Belongs to the glycosyltransferase 10 family.</text>
</comment>
<dbReference type="PANTHER" id="PTHR48438:SF1">
    <property type="entry name" value="ALPHA-(1,3)-FUCOSYLTRANSFERASE C-RELATED"/>
    <property type="match status" value="1"/>
</dbReference>
<evidence type="ECO:0000256" key="7">
    <source>
        <dbReference type="ARBA" id="ARBA00022968"/>
    </source>
</evidence>
<comment type="caution">
    <text evidence="15">The sequence shown here is derived from an EMBL/GenBank/DDBJ whole genome shotgun (WGS) entry which is preliminary data.</text>
</comment>
<comment type="subcellular location">
    <subcellularLocation>
        <location evidence="1">Golgi apparatus membrane</location>
        <topology evidence="1">Single-pass type II membrane protein</topology>
    </subcellularLocation>
    <subcellularLocation>
        <location evidence="12">Golgi apparatus</location>
        <location evidence="12">Golgi stack membrane</location>
        <topology evidence="12">Single-pass type II membrane protein</topology>
    </subcellularLocation>
</comment>
<evidence type="ECO:0000256" key="1">
    <source>
        <dbReference type="ARBA" id="ARBA00004323"/>
    </source>
</evidence>
<dbReference type="Gene3D" id="3.40.50.11660">
    <property type="entry name" value="Glycosyl transferase family 10, C-terminal domain"/>
    <property type="match status" value="1"/>
</dbReference>
<name>A0A8S3ZXK6_9EUPU</name>
<evidence type="ECO:0000256" key="10">
    <source>
        <dbReference type="ARBA" id="ARBA00023136"/>
    </source>
</evidence>
<comment type="pathway">
    <text evidence="2">Protein modification; protein glycosylation.</text>
</comment>
<dbReference type="InterPro" id="IPR001503">
    <property type="entry name" value="Glyco_trans_10"/>
</dbReference>
<evidence type="ECO:0000256" key="6">
    <source>
        <dbReference type="ARBA" id="ARBA00022692"/>
    </source>
</evidence>
<keyword evidence="4 12" id="KW-0328">Glycosyltransferase</keyword>
<evidence type="ECO:0000256" key="8">
    <source>
        <dbReference type="ARBA" id="ARBA00022989"/>
    </source>
</evidence>
<dbReference type="SUPFAM" id="SSF53756">
    <property type="entry name" value="UDP-Glycosyltransferase/glycogen phosphorylase"/>
    <property type="match status" value="1"/>
</dbReference>
<keyword evidence="7" id="KW-0735">Signal-anchor</keyword>
<dbReference type="InterPro" id="IPR038577">
    <property type="entry name" value="GT10-like_C_sf"/>
</dbReference>
<evidence type="ECO:0000256" key="4">
    <source>
        <dbReference type="ARBA" id="ARBA00022676"/>
    </source>
</evidence>
<keyword evidence="6 12" id="KW-0812">Transmembrane</keyword>
<keyword evidence="11" id="KW-0325">Glycoprotein</keyword>
<dbReference type="Proteomes" id="UP000678393">
    <property type="component" value="Unassembled WGS sequence"/>
</dbReference>
<feature type="non-terminal residue" evidence="15">
    <location>
        <position position="330"/>
    </location>
</feature>
<evidence type="ECO:0000256" key="2">
    <source>
        <dbReference type="ARBA" id="ARBA00004922"/>
    </source>
</evidence>
<evidence type="ECO:0000256" key="3">
    <source>
        <dbReference type="ARBA" id="ARBA00008919"/>
    </source>
</evidence>
<sequence>LTDVVPEATRNKTFTIIWPCKGGRIGCFINKPVPVETCRFPCQQIRDYEQADVAVFNVFRFRQNEAVPRFNRPRTQRWVMMTGESPVRWSQFDNLDYPAFKGQFNWTMTYRLDSDIPFIYGKLQRQASPVKDYDRIYRGKTVTAAWFVSHCFTQSRRDLFVRRMQRIVDVHVFGSCGNYTCGDPAGSKRDLDKSQCFPLLSKTYFFYLALENSFCKDYVTEKFFKLFGDVDVVPVVRGGADYKKNFPGNTFIDASDFKSPEKLGAFLLEMAKDKKRYISMLKDKNRYGVLPEQKWFCDLCEKMHKDDRQKYYPDLRQWFLRDQCYAPKDV</sequence>
<evidence type="ECO:0000259" key="13">
    <source>
        <dbReference type="Pfam" id="PF00852"/>
    </source>
</evidence>
<keyword evidence="16" id="KW-1185">Reference proteome</keyword>
<evidence type="ECO:0000313" key="15">
    <source>
        <dbReference type="EMBL" id="CAG5134209.1"/>
    </source>
</evidence>
<feature type="domain" description="Fucosyltransferase N-terminal" evidence="14">
    <location>
        <begin position="34"/>
        <end position="121"/>
    </location>
</feature>
<dbReference type="Pfam" id="PF17039">
    <property type="entry name" value="Glyco_tran_10_N"/>
    <property type="match status" value="1"/>
</dbReference>
<keyword evidence="9 12" id="KW-0333">Golgi apparatus</keyword>
<keyword evidence="10" id="KW-0472">Membrane</keyword>
<dbReference type="PANTHER" id="PTHR48438">
    <property type="entry name" value="ALPHA-(1,3)-FUCOSYLTRANSFERASE C-RELATED"/>
    <property type="match status" value="1"/>
</dbReference>
<keyword evidence="8" id="KW-1133">Transmembrane helix</keyword>
<dbReference type="InterPro" id="IPR055270">
    <property type="entry name" value="Glyco_tran_10_C"/>
</dbReference>
<evidence type="ECO:0000313" key="16">
    <source>
        <dbReference type="Proteomes" id="UP000678393"/>
    </source>
</evidence>
<dbReference type="InterPro" id="IPR031481">
    <property type="entry name" value="Glyco_tran_10_N"/>
</dbReference>
<dbReference type="Pfam" id="PF00852">
    <property type="entry name" value="Glyco_transf_10"/>
    <property type="match status" value="1"/>
</dbReference>
<gene>
    <name evidence="15" type="ORF">CUNI_LOCUS19767</name>
</gene>
<feature type="domain" description="Fucosyltransferase C-terminal" evidence="13">
    <location>
        <begin position="139"/>
        <end position="318"/>
    </location>
</feature>
<keyword evidence="5 12" id="KW-0808">Transferase</keyword>
<dbReference type="GO" id="GO:0032580">
    <property type="term" value="C:Golgi cisterna membrane"/>
    <property type="evidence" value="ECO:0007669"/>
    <property type="project" value="UniProtKB-SubCell"/>
</dbReference>
<evidence type="ECO:0000256" key="5">
    <source>
        <dbReference type="ARBA" id="ARBA00022679"/>
    </source>
</evidence>
<reference evidence="15" key="1">
    <citation type="submission" date="2021-04" db="EMBL/GenBank/DDBJ databases">
        <authorList>
            <consortium name="Molecular Ecology Group"/>
        </authorList>
    </citation>
    <scope>NUCLEOTIDE SEQUENCE</scope>
</reference>
<evidence type="ECO:0000256" key="12">
    <source>
        <dbReference type="RuleBase" id="RU003832"/>
    </source>
</evidence>
<organism evidence="15 16">
    <name type="scientific">Candidula unifasciata</name>
    <dbReference type="NCBI Taxonomy" id="100452"/>
    <lineage>
        <taxon>Eukaryota</taxon>
        <taxon>Metazoa</taxon>
        <taxon>Spiralia</taxon>
        <taxon>Lophotrochozoa</taxon>
        <taxon>Mollusca</taxon>
        <taxon>Gastropoda</taxon>
        <taxon>Heterobranchia</taxon>
        <taxon>Euthyneura</taxon>
        <taxon>Panpulmonata</taxon>
        <taxon>Eupulmonata</taxon>
        <taxon>Stylommatophora</taxon>
        <taxon>Helicina</taxon>
        <taxon>Helicoidea</taxon>
        <taxon>Geomitridae</taxon>
        <taxon>Candidula</taxon>
    </lineage>
</organism>
<dbReference type="GO" id="GO:0008417">
    <property type="term" value="F:fucosyltransferase activity"/>
    <property type="evidence" value="ECO:0007669"/>
    <property type="project" value="InterPro"/>
</dbReference>
<evidence type="ECO:0000256" key="9">
    <source>
        <dbReference type="ARBA" id="ARBA00023034"/>
    </source>
</evidence>
<evidence type="ECO:0000259" key="14">
    <source>
        <dbReference type="Pfam" id="PF17039"/>
    </source>
</evidence>